<dbReference type="AlphaFoldDB" id="A0A5B8T6S1"/>
<keyword evidence="7 16" id="KW-0028">Amino-acid biosynthesis</keyword>
<dbReference type="PROSITE" id="PS01316">
    <property type="entry name" value="ATP_P_PHORIBOSYLTR"/>
    <property type="match status" value="1"/>
</dbReference>
<dbReference type="NCBIfam" id="TIGR00070">
    <property type="entry name" value="hisG"/>
    <property type="match status" value="1"/>
</dbReference>
<evidence type="ECO:0000256" key="13">
    <source>
        <dbReference type="ARBA" id="ARBA00024861"/>
    </source>
</evidence>
<dbReference type="GO" id="GO:0005524">
    <property type="term" value="F:ATP binding"/>
    <property type="evidence" value="ECO:0007669"/>
    <property type="project" value="UniProtKB-KW"/>
</dbReference>
<organism evidence="19 20">
    <name type="scientific">Leuconostoc pseudomesenteroides</name>
    <dbReference type="NCBI Taxonomy" id="33968"/>
    <lineage>
        <taxon>Bacteria</taxon>
        <taxon>Bacillati</taxon>
        <taxon>Bacillota</taxon>
        <taxon>Bacilli</taxon>
        <taxon>Lactobacillales</taxon>
        <taxon>Lactobacillaceae</taxon>
        <taxon>Leuconostoc</taxon>
    </lineage>
</organism>
<evidence type="ECO:0000313" key="21">
    <source>
        <dbReference type="Proteomes" id="UP001529201"/>
    </source>
</evidence>
<evidence type="ECO:0000256" key="4">
    <source>
        <dbReference type="ARBA" id="ARBA00005539"/>
    </source>
</evidence>
<evidence type="ECO:0000256" key="10">
    <source>
        <dbReference type="ARBA" id="ARBA00022741"/>
    </source>
</evidence>
<sequence>MNKVLAGGSRDEFGERLKQKQKITSLISNVLNEKGFMPINTPFIEKESTFEQYRDQNIFHLYDQAGDNLILRPDLTLPVARFLSSHQQENDMSQLYYIGDVFRRTDYLSGEYNQETQAGIELIGDDSFEAEIQALDIMLNFAKKFNITDVQVVLSDARLIDIILDTLQLDGELHRALKRAIEQKNVSEFEKLRAEIVDFPEFLNEWPLSYGEDGENVMWQLQHMTAVATITQGWLRLANHAHQYYPNVKVTVDLAAASPQPYYTGTIIRGFIPTLGRYLFSGGRYDRLLENFQKKLLPAVGIGLNIETIQADWEQSAYDLTTSQPIVMVLGKGRVEKDVRPLLKAAGIDTTPLDNPERKLIFDTADGRYRFILVKPNDVVKYLDRGIGDVGIVGSDTIAEQRQSHYDVLDLKTGRAQFVVAAPADFQLNLQRRQRIATKYPKVATKYFTDRGEDVALIKLEGSVELGPLTGLADAIIDITQTGNTLRENHLQVHDIVGEVSTHMLVRAGALLRYQTELTQVIQNLTKLLKEATNK</sequence>
<evidence type="ECO:0000256" key="12">
    <source>
        <dbReference type="ARBA" id="ARBA00023102"/>
    </source>
</evidence>
<comment type="pathway">
    <text evidence="3 16">Amino-acid biosynthesis; L-histidine biosynthesis; L-histidine from 5-phospho-alpha-D-ribose 1-diphosphate: step 1/9.</text>
</comment>
<keyword evidence="8 16" id="KW-0328">Glycosyltransferase</keyword>
<comment type="function">
    <text evidence="13 16">Catalyzes the condensation of ATP and 5-phosphoribose 1-diphosphate to form N'-(5'-phosphoribosyl)-ATP (PR-ATP). Has a crucial role in the pathway because the rate of histidine biosynthesis seems to be controlled primarily by regulation of HisG enzymatic activity.</text>
</comment>
<dbReference type="InterPro" id="IPR024893">
    <property type="entry name" value="ATP_PRibTrfase_HisG_short"/>
</dbReference>
<dbReference type="InterPro" id="IPR013820">
    <property type="entry name" value="ATP_PRibTrfase_cat"/>
</dbReference>
<dbReference type="CDD" id="cd13595">
    <property type="entry name" value="PBP2_HisGs"/>
    <property type="match status" value="1"/>
</dbReference>
<dbReference type="GeneID" id="64345249"/>
<dbReference type="Gene3D" id="3.30.930.10">
    <property type="entry name" value="Bira Bifunctional Protein, Domain 2"/>
    <property type="match status" value="1"/>
</dbReference>
<comment type="function">
    <text evidence="14 15">Required for the first step of histidine biosynthesis. May allow the feedback regulation of ATP phosphoribosyltransferase activity by histidine.</text>
</comment>
<evidence type="ECO:0000256" key="14">
    <source>
        <dbReference type="ARBA" id="ARBA00025246"/>
    </source>
</evidence>
<dbReference type="Gene3D" id="3.40.190.10">
    <property type="entry name" value="Periplasmic binding protein-like II"/>
    <property type="match status" value="2"/>
</dbReference>
<comment type="similarity">
    <text evidence="5 16">Belongs to the ATP phosphoribosyltransferase family. Short subfamily.</text>
</comment>
<dbReference type="KEGG" id="lpse:FGL85_10290"/>
<keyword evidence="6 16" id="KW-0963">Cytoplasm</keyword>
<comment type="miscellaneous">
    <text evidence="15">This function is generally fulfilled by the C-terminal part of HisG, which is missing in some bacteria such as this one.</text>
</comment>
<dbReference type="EMBL" id="CP042383">
    <property type="protein sequence ID" value="QEA42868.1"/>
    <property type="molecule type" value="Genomic_DNA"/>
</dbReference>
<keyword evidence="21" id="KW-1185">Reference proteome</keyword>
<name>A0A5B8T6S1_LEUPS</name>
<evidence type="ECO:0000256" key="2">
    <source>
        <dbReference type="ARBA" id="ARBA00004496"/>
    </source>
</evidence>
<dbReference type="HAMAP" id="MF_00125">
    <property type="entry name" value="HisZ"/>
    <property type="match status" value="1"/>
</dbReference>
<keyword evidence="9 16" id="KW-0808">Transferase</keyword>
<evidence type="ECO:0000256" key="11">
    <source>
        <dbReference type="ARBA" id="ARBA00022840"/>
    </source>
</evidence>
<dbReference type="Pfam" id="PF01634">
    <property type="entry name" value="HisG"/>
    <property type="match status" value="1"/>
</dbReference>
<comment type="catalytic activity">
    <reaction evidence="1 16">
        <text>1-(5-phospho-beta-D-ribosyl)-ATP + diphosphate = 5-phospho-alpha-D-ribose 1-diphosphate + ATP</text>
        <dbReference type="Rhea" id="RHEA:18473"/>
        <dbReference type="ChEBI" id="CHEBI:30616"/>
        <dbReference type="ChEBI" id="CHEBI:33019"/>
        <dbReference type="ChEBI" id="CHEBI:58017"/>
        <dbReference type="ChEBI" id="CHEBI:73183"/>
        <dbReference type="EC" id="2.4.2.17"/>
    </reaction>
</comment>
<feature type="domain" description="Aminoacyl-transfer RNA synthetases class-II family profile" evidence="17">
    <location>
        <begin position="1"/>
        <end position="103"/>
    </location>
</feature>
<evidence type="ECO:0000256" key="8">
    <source>
        <dbReference type="ARBA" id="ARBA00022676"/>
    </source>
</evidence>
<reference evidence="18 21" key="2">
    <citation type="submission" date="2023-02" db="EMBL/GenBank/DDBJ databases">
        <title>Antimicrobial susceptibility testing and tentative epidemiological cut-off values for Lactobacillaceae family species intended for ingestion.</title>
        <authorList>
            <person name="Noehr-Meldgaard K."/>
            <person name="Struve C."/>
            <person name="Ingmer H."/>
            <person name="Koza A."/>
            <person name="Al-Nakeeb K."/>
            <person name="Agersoe Y."/>
        </authorList>
    </citation>
    <scope>NUCLEOTIDE SEQUENCE [LARGE SCALE GENOMIC DNA]</scope>
    <source>
        <strain evidence="18 21">DSM 20193</strain>
    </source>
</reference>
<evidence type="ECO:0000256" key="3">
    <source>
        <dbReference type="ARBA" id="ARBA00004667"/>
    </source>
</evidence>
<keyword evidence="11 16" id="KW-0067">ATP-binding</keyword>
<dbReference type="InterPro" id="IPR004517">
    <property type="entry name" value="HisZ"/>
</dbReference>
<dbReference type="FunFam" id="3.40.190.10:FF:000008">
    <property type="entry name" value="ATP phosphoribosyltransferase"/>
    <property type="match status" value="1"/>
</dbReference>
<proteinExistence type="inferred from homology"/>
<evidence type="ECO:0000256" key="16">
    <source>
        <dbReference type="HAMAP-Rule" id="MF_01018"/>
    </source>
</evidence>
<dbReference type="SUPFAM" id="SSF55681">
    <property type="entry name" value="Class II aaRS and biotin synthetases"/>
    <property type="match status" value="1"/>
</dbReference>
<evidence type="ECO:0000313" key="20">
    <source>
        <dbReference type="Proteomes" id="UP000321296"/>
    </source>
</evidence>
<dbReference type="GO" id="GO:0000105">
    <property type="term" value="P:L-histidine biosynthetic process"/>
    <property type="evidence" value="ECO:0007669"/>
    <property type="project" value="UniProtKB-UniRule"/>
</dbReference>
<dbReference type="InterPro" id="IPR045864">
    <property type="entry name" value="aa-tRNA-synth_II/BPL/LPL"/>
</dbReference>
<evidence type="ECO:0000256" key="15">
    <source>
        <dbReference type="HAMAP-Rule" id="MF_00125"/>
    </source>
</evidence>
<dbReference type="InterPro" id="IPR006195">
    <property type="entry name" value="aa-tRNA-synth_II"/>
</dbReference>
<keyword evidence="10 16" id="KW-0547">Nucleotide-binding</keyword>
<evidence type="ECO:0000259" key="17">
    <source>
        <dbReference type="PROSITE" id="PS50862"/>
    </source>
</evidence>
<gene>
    <name evidence="15" type="primary">hisZ</name>
    <name evidence="16 18" type="synonym">hisG</name>
    <name evidence="19" type="ORF">FGL85_10290</name>
    <name evidence="18" type="ORF">P1N92_07320</name>
</gene>
<dbReference type="Proteomes" id="UP001529201">
    <property type="component" value="Unassembled WGS sequence"/>
</dbReference>
<evidence type="ECO:0000256" key="6">
    <source>
        <dbReference type="ARBA" id="ARBA00022490"/>
    </source>
</evidence>
<dbReference type="SUPFAM" id="SSF53850">
    <property type="entry name" value="Periplasmic binding protein-like II"/>
    <property type="match status" value="1"/>
</dbReference>
<reference evidence="19 20" key="1">
    <citation type="submission" date="2019-06" db="EMBL/GenBank/DDBJ databases">
        <title>Genome analyses of bacteria isolated from kimchi.</title>
        <authorList>
            <person name="Lee S."/>
            <person name="Ahn S."/>
            <person name="Roh S."/>
        </authorList>
    </citation>
    <scope>NUCLEOTIDE SEQUENCE [LARGE SCALE GENOMIC DNA]</scope>
    <source>
        <strain evidence="19 20">CBA3630</strain>
    </source>
</reference>
<dbReference type="InterPro" id="IPR018198">
    <property type="entry name" value="ATP_PRibTrfase_CS"/>
</dbReference>
<comment type="domain">
    <text evidence="16">Lacks the C-terminal regulatory region which is replaced by HisZ.</text>
</comment>
<dbReference type="EC" id="2.4.2.17" evidence="16"/>
<dbReference type="Proteomes" id="UP000321296">
    <property type="component" value="Chromosome"/>
</dbReference>
<dbReference type="InterPro" id="IPR041715">
    <property type="entry name" value="HisRS-like_core"/>
</dbReference>
<dbReference type="Pfam" id="PF13393">
    <property type="entry name" value="tRNA-synt_His"/>
    <property type="match status" value="1"/>
</dbReference>
<dbReference type="CDD" id="cd00773">
    <property type="entry name" value="HisRS-like_core"/>
    <property type="match status" value="1"/>
</dbReference>
<dbReference type="GO" id="GO:0005737">
    <property type="term" value="C:cytoplasm"/>
    <property type="evidence" value="ECO:0007669"/>
    <property type="project" value="UniProtKB-SubCell"/>
</dbReference>
<comment type="subunit">
    <text evidence="16">Heteromultimer composed of HisG and HisZ subunits.</text>
</comment>
<dbReference type="UniPathway" id="UPA00031">
    <property type="reaction ID" value="UER00006"/>
</dbReference>
<evidence type="ECO:0000313" key="18">
    <source>
        <dbReference type="EMBL" id="MDG9733924.1"/>
    </source>
</evidence>
<dbReference type="HAMAP" id="MF_01018">
    <property type="entry name" value="HisG_Short"/>
    <property type="match status" value="1"/>
</dbReference>
<comment type="subcellular location">
    <subcellularLocation>
        <location evidence="2 16">Cytoplasm</location>
    </subcellularLocation>
</comment>
<dbReference type="GO" id="GO:0003879">
    <property type="term" value="F:ATP phosphoribosyltransferase activity"/>
    <property type="evidence" value="ECO:0007669"/>
    <property type="project" value="UniProtKB-UniRule"/>
</dbReference>
<keyword evidence="12 16" id="KW-0368">Histidine biosynthesis</keyword>
<dbReference type="PANTHER" id="PTHR11476">
    <property type="entry name" value="HISTIDYL-TRNA SYNTHETASE"/>
    <property type="match status" value="1"/>
</dbReference>
<evidence type="ECO:0000256" key="7">
    <source>
        <dbReference type="ARBA" id="ARBA00022605"/>
    </source>
</evidence>
<evidence type="ECO:0000256" key="1">
    <source>
        <dbReference type="ARBA" id="ARBA00000915"/>
    </source>
</evidence>
<accession>A0A5B8T6S1</accession>
<dbReference type="EMBL" id="JARGDN010000007">
    <property type="protein sequence ID" value="MDG9733924.1"/>
    <property type="molecule type" value="Genomic_DNA"/>
</dbReference>
<dbReference type="PANTHER" id="PTHR11476:SF7">
    <property type="entry name" value="HISTIDINE--TRNA LIGASE"/>
    <property type="match status" value="1"/>
</dbReference>
<dbReference type="RefSeq" id="WP_010292425.1">
    <property type="nucleotide sequence ID" value="NZ_CP042383.1"/>
</dbReference>
<dbReference type="PROSITE" id="PS50862">
    <property type="entry name" value="AA_TRNA_LIGASE_II"/>
    <property type="match status" value="1"/>
</dbReference>
<comment type="similarity">
    <text evidence="4 15">Belongs to the class-II aminoacyl-tRNA synthetase family. HisZ subfamily.</text>
</comment>
<evidence type="ECO:0000256" key="5">
    <source>
        <dbReference type="ARBA" id="ARBA00009489"/>
    </source>
</evidence>
<evidence type="ECO:0000313" key="19">
    <source>
        <dbReference type="EMBL" id="QEA42868.1"/>
    </source>
</evidence>
<dbReference type="GO" id="GO:0140096">
    <property type="term" value="F:catalytic activity, acting on a protein"/>
    <property type="evidence" value="ECO:0007669"/>
    <property type="project" value="UniProtKB-ARBA"/>
</dbReference>
<protein>
    <recommendedName>
        <fullName evidence="15 16">Multifunctional fusion protein</fullName>
    </recommendedName>
    <domain>
        <recommendedName>
            <fullName evidence="16">ATP phosphoribosyltransferase</fullName>
            <shortName evidence="16">ATP-PRT</shortName>
            <shortName evidence="16">ATP-PRTase</shortName>
            <ecNumber evidence="16">2.4.2.17</ecNumber>
        </recommendedName>
    </domain>
    <domain>
        <recommendedName>
            <fullName evidence="15">ATP phosphoribosyltransferase regulatory subunit</fullName>
        </recommendedName>
    </domain>
</protein>
<evidence type="ECO:0000256" key="9">
    <source>
        <dbReference type="ARBA" id="ARBA00022679"/>
    </source>
</evidence>